<name>A0A1D2JHG8_PARBR</name>
<evidence type="ECO:0000256" key="5">
    <source>
        <dbReference type="ARBA" id="ARBA00022968"/>
    </source>
</evidence>
<dbReference type="EMBL" id="LZYO01000096">
    <property type="protein sequence ID" value="ODH35376.1"/>
    <property type="molecule type" value="Genomic_DNA"/>
</dbReference>
<keyword evidence="3" id="KW-0808">Transferase</keyword>
<reference evidence="12 13" key="1">
    <citation type="submission" date="2016-06" db="EMBL/GenBank/DDBJ databases">
        <authorList>
            <person name="Kjaerup R.B."/>
            <person name="Dalgaard T.S."/>
            <person name="Juul-Madsen H.R."/>
        </authorList>
    </citation>
    <scope>NUCLEOTIDE SEQUENCE [LARGE SCALE GENOMIC DNA]</scope>
    <source>
        <strain evidence="12 13">Pb300</strain>
    </source>
</reference>
<evidence type="ECO:0000256" key="8">
    <source>
        <dbReference type="ARBA" id="ARBA00037847"/>
    </source>
</evidence>
<comment type="subcellular location">
    <subcellularLocation>
        <location evidence="8">Endomembrane system</location>
        <topology evidence="8">Single-pass membrane protein</topology>
    </subcellularLocation>
    <subcellularLocation>
        <location evidence="1">Membrane</location>
        <topology evidence="1">Single-pass type II membrane protein</topology>
    </subcellularLocation>
</comment>
<evidence type="ECO:0000256" key="6">
    <source>
        <dbReference type="ARBA" id="ARBA00022989"/>
    </source>
</evidence>
<sequence length="557" mass="62327">MPALKETSAVALISTPMSYVRLKLLASVAVIFTIALFLWSLNHYDDAALNCLTNPGHRLSSALCSSFPSLSSSSSLPSHLPASPPSHHGTPQPKLESGQPNQLCDTLGIATTHPLPFSEWLIAKNYTRTYLRTHHLAPETQFESLETLHGRVLQPFRPMNRGMTVDPSSDEISQPCPPIVDVDVAADHDPSHTSKILFGLATTTDRLRHFLPSLLYSYGSTQASLLVLVPSDTKNLREQEAFFRNAGLDITLQTSPLEFTARYFSLVNAFTSHIETHRPDTTWVSWVDDDTFFLSLPSLATNLSTLNTSKPIYLGSLSEASMQVDAWGHIGFGGAGIFVSVPLLEQLHEVYERCQVWGSQPGDQKLAQCIETFSDANLTTWDSLYQVDIRGVLDGLFESGRRIDSLHHWESWYKKDVVKMSTVAVVAGGRSILRRWRFDEGIILDEETRTRSKTFWVLTNGYSLVKYTLTDPKLSATDAVDFDKIEKTWDEEQGFERRLGPLRPKEQAGVRKERWLLEDAIVIGGDVYQSYVRDGEEGNARDGHSVIEIIFKVEIQD</sequence>
<evidence type="ECO:0000256" key="2">
    <source>
        <dbReference type="ARBA" id="ARBA00022676"/>
    </source>
</evidence>
<accession>A0A1D2JHG8</accession>
<evidence type="ECO:0000256" key="9">
    <source>
        <dbReference type="SAM" id="MobiDB-lite"/>
    </source>
</evidence>
<dbReference type="GO" id="GO:0016757">
    <property type="term" value="F:glycosyltransferase activity"/>
    <property type="evidence" value="ECO:0007669"/>
    <property type="project" value="UniProtKB-KW"/>
</dbReference>
<evidence type="ECO:0000313" key="12">
    <source>
        <dbReference type="EMBL" id="ODH35376.1"/>
    </source>
</evidence>
<gene>
    <name evidence="12" type="ORF">ACO22_02949</name>
</gene>
<dbReference type="Proteomes" id="UP000242814">
    <property type="component" value="Unassembled WGS sequence"/>
</dbReference>
<evidence type="ECO:0000256" key="7">
    <source>
        <dbReference type="ARBA" id="ARBA00023136"/>
    </source>
</evidence>
<evidence type="ECO:0000313" key="13">
    <source>
        <dbReference type="Proteomes" id="UP000242814"/>
    </source>
</evidence>
<evidence type="ECO:0000256" key="3">
    <source>
        <dbReference type="ARBA" id="ARBA00022679"/>
    </source>
</evidence>
<keyword evidence="4 10" id="KW-0812">Transmembrane</keyword>
<keyword evidence="6 10" id="KW-1133">Transmembrane helix</keyword>
<proteinExistence type="predicted"/>
<dbReference type="Pfam" id="PF02434">
    <property type="entry name" value="Fringe"/>
    <property type="match status" value="1"/>
</dbReference>
<dbReference type="GO" id="GO:0012505">
    <property type="term" value="C:endomembrane system"/>
    <property type="evidence" value="ECO:0007669"/>
    <property type="project" value="UniProtKB-SubCell"/>
</dbReference>
<comment type="caution">
    <text evidence="12">The sequence shown here is derived from an EMBL/GenBank/DDBJ whole genome shotgun (WGS) entry which is preliminary data.</text>
</comment>
<dbReference type="VEuPathDB" id="FungiDB:PADG_12380"/>
<organism evidence="12 13">
    <name type="scientific">Paracoccidioides brasiliensis</name>
    <dbReference type="NCBI Taxonomy" id="121759"/>
    <lineage>
        <taxon>Eukaryota</taxon>
        <taxon>Fungi</taxon>
        <taxon>Dikarya</taxon>
        <taxon>Ascomycota</taxon>
        <taxon>Pezizomycotina</taxon>
        <taxon>Eurotiomycetes</taxon>
        <taxon>Eurotiomycetidae</taxon>
        <taxon>Onygenales</taxon>
        <taxon>Ajellomycetaceae</taxon>
        <taxon>Paracoccidioides</taxon>
    </lineage>
</organism>
<keyword evidence="2" id="KW-0328">Glycosyltransferase</keyword>
<evidence type="ECO:0000256" key="10">
    <source>
        <dbReference type="SAM" id="Phobius"/>
    </source>
</evidence>
<dbReference type="VEuPathDB" id="FungiDB:PABG_06492"/>
<dbReference type="Gene3D" id="3.90.550.50">
    <property type="match status" value="1"/>
</dbReference>
<feature type="transmembrane region" description="Helical" evidence="10">
    <location>
        <begin position="20"/>
        <end position="41"/>
    </location>
</feature>
<dbReference type="InterPro" id="IPR003378">
    <property type="entry name" value="Fringe-like_glycosylTrfase"/>
</dbReference>
<dbReference type="PANTHER" id="PTHR10811">
    <property type="entry name" value="FRINGE-RELATED"/>
    <property type="match status" value="1"/>
</dbReference>
<keyword evidence="7 10" id="KW-0472">Membrane</keyword>
<protein>
    <recommendedName>
        <fullName evidence="11">Fringe-like glycosyltransferase domain-containing protein</fullName>
    </recommendedName>
</protein>
<evidence type="ECO:0000256" key="4">
    <source>
        <dbReference type="ARBA" id="ARBA00022692"/>
    </source>
</evidence>
<feature type="region of interest" description="Disordered" evidence="9">
    <location>
        <begin position="75"/>
        <end position="103"/>
    </location>
</feature>
<evidence type="ECO:0000259" key="11">
    <source>
        <dbReference type="Pfam" id="PF02434"/>
    </source>
</evidence>
<feature type="domain" description="Fringe-like glycosyltransferase" evidence="11">
    <location>
        <begin position="278"/>
        <end position="386"/>
    </location>
</feature>
<evidence type="ECO:0000256" key="1">
    <source>
        <dbReference type="ARBA" id="ARBA00004606"/>
    </source>
</evidence>
<dbReference type="AlphaFoldDB" id="A0A1D2JHG8"/>
<dbReference type="GO" id="GO:0016020">
    <property type="term" value="C:membrane"/>
    <property type="evidence" value="ECO:0007669"/>
    <property type="project" value="UniProtKB-SubCell"/>
</dbReference>
<keyword evidence="5" id="KW-0735">Signal-anchor</keyword>